<dbReference type="InterPro" id="IPR036250">
    <property type="entry name" value="AcylCo_DH-like_C"/>
</dbReference>
<dbReference type="InterPro" id="IPR009075">
    <property type="entry name" value="AcylCo_DH/oxidase_C"/>
</dbReference>
<protein>
    <submittedName>
        <fullName evidence="9">Acyl-CoA dehydrogenase</fullName>
    </submittedName>
</protein>
<feature type="domain" description="Acyl-CoA dehydrogenase/oxidase C-terminal" evidence="6">
    <location>
        <begin position="224"/>
        <end position="355"/>
    </location>
</feature>
<keyword evidence="5" id="KW-0560">Oxidoreductase</keyword>
<dbReference type="InterPro" id="IPR046373">
    <property type="entry name" value="Acyl-CoA_Oxase/DH_mid-dom_sf"/>
</dbReference>
<dbReference type="SUPFAM" id="SSF47203">
    <property type="entry name" value="Acyl-CoA dehydrogenase C-terminal domain-like"/>
    <property type="match status" value="1"/>
</dbReference>
<reference evidence="9 10" key="1">
    <citation type="submission" date="2017-08" db="EMBL/GenBank/DDBJ databases">
        <title>Genomic and metabolic characterisation of spoilage-associated Pseudomonas species.</title>
        <authorList>
            <person name="Stanborough T."/>
            <person name="Fegan N."/>
            <person name="Powell S.M."/>
            <person name="Singh T."/>
            <person name="Tamplin M.L."/>
            <person name="Chandry P.S."/>
        </authorList>
    </citation>
    <scope>NUCLEOTIDE SEQUENCE [LARGE SCALE GENOMIC DNA]</scope>
    <source>
        <strain evidence="9 10">F1820</strain>
    </source>
</reference>
<dbReference type="GO" id="GO:0003995">
    <property type="term" value="F:acyl-CoA dehydrogenase activity"/>
    <property type="evidence" value="ECO:0007669"/>
    <property type="project" value="TreeGrafter"/>
</dbReference>
<dbReference type="InterPro" id="IPR037069">
    <property type="entry name" value="AcylCoA_DH/ox_N_sf"/>
</dbReference>
<dbReference type="RefSeq" id="WP_095028550.1">
    <property type="nucleotide sequence ID" value="NZ_NQKL01000004.1"/>
</dbReference>
<dbReference type="Gene3D" id="2.40.110.10">
    <property type="entry name" value="Butyryl-CoA Dehydrogenase, subunit A, domain 2"/>
    <property type="match status" value="1"/>
</dbReference>
<dbReference type="InterPro" id="IPR006091">
    <property type="entry name" value="Acyl-CoA_Oxase/DH_mid-dom"/>
</dbReference>
<accession>A0A266LYL7</accession>
<dbReference type="InterPro" id="IPR009100">
    <property type="entry name" value="AcylCoA_DH/oxidase_NM_dom_sf"/>
</dbReference>
<evidence type="ECO:0000256" key="5">
    <source>
        <dbReference type="RuleBase" id="RU362125"/>
    </source>
</evidence>
<comment type="cofactor">
    <cofactor evidence="1 5">
        <name>FAD</name>
        <dbReference type="ChEBI" id="CHEBI:57692"/>
    </cofactor>
</comment>
<evidence type="ECO:0000256" key="1">
    <source>
        <dbReference type="ARBA" id="ARBA00001974"/>
    </source>
</evidence>
<dbReference type="Pfam" id="PF00441">
    <property type="entry name" value="Acyl-CoA_dh_1"/>
    <property type="match status" value="1"/>
</dbReference>
<dbReference type="Pfam" id="PF02771">
    <property type="entry name" value="Acyl-CoA_dh_N"/>
    <property type="match status" value="1"/>
</dbReference>
<evidence type="ECO:0000256" key="2">
    <source>
        <dbReference type="ARBA" id="ARBA00009347"/>
    </source>
</evidence>
<evidence type="ECO:0000259" key="8">
    <source>
        <dbReference type="Pfam" id="PF02771"/>
    </source>
</evidence>
<feature type="domain" description="Acyl-CoA dehydrogenase/oxidase N-terminal" evidence="8">
    <location>
        <begin position="12"/>
        <end position="119"/>
    </location>
</feature>
<evidence type="ECO:0000313" key="9">
    <source>
        <dbReference type="EMBL" id="OZY42770.1"/>
    </source>
</evidence>
<dbReference type="PANTHER" id="PTHR43884:SF12">
    <property type="entry name" value="ISOVALERYL-COA DEHYDROGENASE, MITOCHONDRIAL-RELATED"/>
    <property type="match status" value="1"/>
</dbReference>
<dbReference type="Gene3D" id="1.20.140.10">
    <property type="entry name" value="Butyryl-CoA Dehydrogenase, subunit A, domain 3"/>
    <property type="match status" value="1"/>
</dbReference>
<proteinExistence type="inferred from homology"/>
<dbReference type="GO" id="GO:0050660">
    <property type="term" value="F:flavin adenine dinucleotide binding"/>
    <property type="evidence" value="ECO:0007669"/>
    <property type="project" value="InterPro"/>
</dbReference>
<dbReference type="Gene3D" id="1.10.540.10">
    <property type="entry name" value="Acyl-CoA dehydrogenase/oxidase, N-terminal domain"/>
    <property type="match status" value="1"/>
</dbReference>
<keyword evidence="3 5" id="KW-0285">Flavoprotein</keyword>
<gene>
    <name evidence="9" type="ORF">CJF43_07040</name>
</gene>
<evidence type="ECO:0000256" key="4">
    <source>
        <dbReference type="ARBA" id="ARBA00022827"/>
    </source>
</evidence>
<dbReference type="SUPFAM" id="SSF56645">
    <property type="entry name" value="Acyl-CoA dehydrogenase NM domain-like"/>
    <property type="match status" value="1"/>
</dbReference>
<dbReference type="CDD" id="cd00567">
    <property type="entry name" value="ACAD"/>
    <property type="match status" value="1"/>
</dbReference>
<evidence type="ECO:0000313" key="10">
    <source>
        <dbReference type="Proteomes" id="UP000216113"/>
    </source>
</evidence>
<dbReference type="InterPro" id="IPR013786">
    <property type="entry name" value="AcylCoA_DH/ox_N"/>
</dbReference>
<sequence>MNVDWQGAGDIQAVFGTLIDKELNSTVEERDRLSIPISNALIEKFARLGLYKYNLPAVWGGQEVGYAQWGRVLEKLGYLSADLSFPFLISVRMSFISFLIAVGREDINNEYLVHLIEGKTGGAFAYTEDADAFSFVSRAVPAADGKTYTVNAVKKIVTGGETANYFLLFVHGETTDMQVFLVHADDPGVVVTPSVMHGCRSTGIACLTLTNVRLDKHRLLLATDGLSFAQRYFLNCRRSLQTTLFLGRARAVIETTVAYLQNTVRYDQQLIDMQHVQACIGEMYMALESSRTLVHYSLERQVRQESDLYWDAVASMAKYQAVEDVNKIASKALNLTGSWGYTESSGIGRAQRDFAALVAGADPQEKLKVDMGIRMVHDLDMMSRRSSKKES</sequence>
<feature type="domain" description="Acyl-CoA oxidase/dehydrogenase middle" evidence="7">
    <location>
        <begin position="123"/>
        <end position="212"/>
    </location>
</feature>
<comment type="similarity">
    <text evidence="2 5">Belongs to the acyl-CoA dehydrogenase family.</text>
</comment>
<organism evidence="9 10">
    <name type="scientific">Pseudomonas fragi</name>
    <dbReference type="NCBI Taxonomy" id="296"/>
    <lineage>
        <taxon>Bacteria</taxon>
        <taxon>Pseudomonadati</taxon>
        <taxon>Pseudomonadota</taxon>
        <taxon>Gammaproteobacteria</taxon>
        <taxon>Pseudomonadales</taxon>
        <taxon>Pseudomonadaceae</taxon>
        <taxon>Pseudomonas</taxon>
    </lineage>
</organism>
<evidence type="ECO:0000256" key="3">
    <source>
        <dbReference type="ARBA" id="ARBA00022630"/>
    </source>
</evidence>
<name>A0A266LYL7_PSEFR</name>
<evidence type="ECO:0000259" key="6">
    <source>
        <dbReference type="Pfam" id="PF00441"/>
    </source>
</evidence>
<evidence type="ECO:0000259" key="7">
    <source>
        <dbReference type="Pfam" id="PF02770"/>
    </source>
</evidence>
<keyword evidence="4 5" id="KW-0274">FAD</keyword>
<comment type="caution">
    <text evidence="9">The sequence shown here is derived from an EMBL/GenBank/DDBJ whole genome shotgun (WGS) entry which is preliminary data.</text>
</comment>
<dbReference type="Proteomes" id="UP000216113">
    <property type="component" value="Unassembled WGS sequence"/>
</dbReference>
<dbReference type="PANTHER" id="PTHR43884">
    <property type="entry name" value="ACYL-COA DEHYDROGENASE"/>
    <property type="match status" value="1"/>
</dbReference>
<dbReference type="EMBL" id="NQKL01000004">
    <property type="protein sequence ID" value="OZY42770.1"/>
    <property type="molecule type" value="Genomic_DNA"/>
</dbReference>
<dbReference type="Pfam" id="PF02770">
    <property type="entry name" value="Acyl-CoA_dh_M"/>
    <property type="match status" value="1"/>
</dbReference>
<dbReference type="AlphaFoldDB" id="A0A266LYL7"/>